<comment type="similarity">
    <text evidence="2">Belongs to the G-protein coupled receptor Fz/Smo family.</text>
</comment>
<dbReference type="InterPro" id="IPR000539">
    <property type="entry name" value="Frizzled/Smoothened_7TM"/>
</dbReference>
<feature type="transmembrane region" description="Helical" evidence="10">
    <location>
        <begin position="753"/>
        <end position="775"/>
    </location>
</feature>
<dbReference type="InterPro" id="IPR017981">
    <property type="entry name" value="GPCR_2-like_7TM"/>
</dbReference>
<dbReference type="Gene3D" id="1.10.2000.10">
    <property type="entry name" value="Frizzled cysteine-rich domain"/>
    <property type="match status" value="1"/>
</dbReference>
<feature type="domain" description="FZ" evidence="12">
    <location>
        <begin position="124"/>
        <end position="246"/>
    </location>
</feature>
<keyword evidence="5 10" id="KW-1133">Transmembrane helix</keyword>
<accession>A0AA84ZS00</accession>
<keyword evidence="11" id="KW-0732">Signal</keyword>
<evidence type="ECO:0000256" key="5">
    <source>
        <dbReference type="ARBA" id="ARBA00022989"/>
    </source>
</evidence>
<dbReference type="InterPro" id="IPR015526">
    <property type="entry name" value="Frizzled/SFRP"/>
</dbReference>
<dbReference type="InterPro" id="IPR036790">
    <property type="entry name" value="Frizzled_dom_sf"/>
</dbReference>
<dbReference type="AlphaFoldDB" id="A0AA84ZS00"/>
<dbReference type="PROSITE" id="PS50261">
    <property type="entry name" value="G_PROTEIN_RECEP_F2_4"/>
    <property type="match status" value="1"/>
</dbReference>
<dbReference type="GO" id="GO:0060070">
    <property type="term" value="P:canonical Wnt signaling pathway"/>
    <property type="evidence" value="ECO:0007669"/>
    <property type="project" value="TreeGrafter"/>
</dbReference>
<comment type="subcellular location">
    <subcellularLocation>
        <location evidence="1">Membrane</location>
        <topology evidence="1">Multi-pass membrane protein</topology>
    </subcellularLocation>
</comment>
<protein>
    <submittedName>
        <fullName evidence="15">Frizzled-8</fullName>
    </submittedName>
</protein>
<feature type="transmembrane region" description="Helical" evidence="10">
    <location>
        <begin position="558"/>
        <end position="577"/>
    </location>
</feature>
<evidence type="ECO:0000313" key="15">
    <source>
        <dbReference type="WBParaSite" id="SMRG1_44260.1"/>
    </source>
</evidence>
<dbReference type="GO" id="GO:0035567">
    <property type="term" value="P:non-canonical Wnt signaling pathway"/>
    <property type="evidence" value="ECO:0007669"/>
    <property type="project" value="TreeGrafter"/>
</dbReference>
<feature type="transmembrane region" description="Helical" evidence="10">
    <location>
        <begin position="676"/>
        <end position="700"/>
    </location>
</feature>
<keyword evidence="8" id="KW-0675">Receptor</keyword>
<dbReference type="SMART" id="SM01330">
    <property type="entry name" value="Frizzled"/>
    <property type="match status" value="1"/>
</dbReference>
<feature type="chain" id="PRO_5041650125" evidence="11">
    <location>
        <begin position="28"/>
        <end position="1143"/>
    </location>
</feature>
<dbReference type="WBParaSite" id="SMRG1_44260.1">
    <property type="protein sequence ID" value="SMRG1_44260.1"/>
    <property type="gene ID" value="SMRG1_44260"/>
</dbReference>
<dbReference type="GO" id="GO:0017147">
    <property type="term" value="F:Wnt-protein binding"/>
    <property type="evidence" value="ECO:0007669"/>
    <property type="project" value="TreeGrafter"/>
</dbReference>
<dbReference type="InterPro" id="IPR020067">
    <property type="entry name" value="Frizzled_dom"/>
</dbReference>
<sequence length="1143" mass="130535">MKSLHNIKLIISLLLYFYSINSPKCYAYYNMNIKHNLLSSETISKKDTLKQYDSTLNHFHDEYSDDTKHDSLIDNHFMMSSLNDVLSSSSPLLSSSLLPSSSLSSSASASASASSSSSSSHNEIETHRCEPITLILCKGMYYEYTRFPNMFHHETQEEAGLEAHQFYPLVQINCSKDLRFLLCSIYTPICIKGYPHFLPPCRSICQRVKAGCSPIMEHYEFPWPERMNCEQFPEYNNPDGILCMERNLTHEEQLEFQSINIKNNEQFKSINQSSINQLNELSNNLHMTTQLQIINTNDQMKSLSLEEIELKNQFNEEASHLLFEKAIQNDDIRKLKMTFPNLHLKCTCDCRPPLINIKNSEINNNAKITVADIKDCSMPCYTPYYTFDSSYNFTTFWLGIWSTLCAISTMITIFTFITDSYRFQYPELPLIYLSACYFMISMGYLIRVFMGHQAIACDSLPYENENIQSTINSNNNNNDNNWFDYNSPNVTLLPNSLTTITKATITTITMKTTNIPSNLIKTTNQLIRSKILRYALTGRVSCAAVFILIYFFSMAASIWWVILALTWLLAAGFKWGSEAISKYSQVFHFIAWSLPASQTALALLLSIVEGDPITGLCTIQSNQSINYILFIFVPLLIYLIIGIILMIIGFISLFHIRGKIKLQRPRIIEIQKLNKLIIRIGIFGILYIIPNFIILFSISYELHHTYLWQLGIACHCHYDIGQYYPFNNNENENELEPILPIALPVWNSPKPQYIIFMLKHFMNLIIGIISGFWIWSNKTIQSWKQFCLYKLCLLQLNKHKNNNNNLLINSIHYNRLHKNYIKPSINSIQSIIHNKSIHHSINQYPILIDNNEHCNTIVMTTNGSIITTITTTTTTTTTSKQYNTKSYDLMNNGILSNINSLVTLSTPSTPFSTHPYDIPNHHDIHYKSSLNAYYSIDGSTISQQYGDVNSYHTNNSFSNSNNNNVDNKFMITNTKSYVTQLSGHSMNPSFSTLSSSLNSPHKSSISYLNNNNHNNLNHANNNNSISTSISSSGISSSHINDGLTRTASIMNGSELNSNLISPKFIDYYFNGEQRNCELIGSQLTTTTTTITTTAATTALPMIKYDHNIDETNLRRNNHSVFVNNQFVSNMMNENHKNNLSLVQ</sequence>
<evidence type="ECO:0000256" key="6">
    <source>
        <dbReference type="ARBA" id="ARBA00023136"/>
    </source>
</evidence>
<dbReference type="SMART" id="SM00063">
    <property type="entry name" value="FRI"/>
    <property type="match status" value="1"/>
</dbReference>
<dbReference type="GO" id="GO:0042813">
    <property type="term" value="F:Wnt receptor activity"/>
    <property type="evidence" value="ECO:0007669"/>
    <property type="project" value="TreeGrafter"/>
</dbReference>
<feature type="signal peptide" evidence="11">
    <location>
        <begin position="1"/>
        <end position="27"/>
    </location>
</feature>
<reference evidence="15" key="1">
    <citation type="submission" date="2023-11" db="UniProtKB">
        <authorList>
            <consortium name="WormBaseParasite"/>
        </authorList>
    </citation>
    <scope>IDENTIFICATION</scope>
</reference>
<feature type="domain" description="G-protein coupled receptors family 2 profile 2" evidence="13">
    <location>
        <begin position="392"/>
        <end position="782"/>
    </location>
</feature>
<evidence type="ECO:0000256" key="2">
    <source>
        <dbReference type="ARBA" id="ARBA00008077"/>
    </source>
</evidence>
<feature type="disulfide bond" evidence="9">
    <location>
        <begin position="174"/>
        <end position="212"/>
    </location>
</feature>
<dbReference type="GO" id="GO:0005886">
    <property type="term" value="C:plasma membrane"/>
    <property type="evidence" value="ECO:0007669"/>
    <property type="project" value="TreeGrafter"/>
</dbReference>
<dbReference type="SUPFAM" id="SSF63501">
    <property type="entry name" value="Frizzled cysteine-rich domain"/>
    <property type="match status" value="1"/>
</dbReference>
<comment type="caution">
    <text evidence="9">Lacks conserved residue(s) required for the propagation of feature annotation.</text>
</comment>
<name>A0AA84ZS00_9TREM</name>
<feature type="transmembrane region" description="Helical" evidence="10">
    <location>
        <begin position="628"/>
        <end position="656"/>
    </location>
</feature>
<dbReference type="PANTHER" id="PTHR11309:SF126">
    <property type="entry name" value="FRIZZLED-2"/>
    <property type="match status" value="1"/>
</dbReference>
<evidence type="ECO:0000256" key="7">
    <source>
        <dbReference type="ARBA" id="ARBA00023157"/>
    </source>
</evidence>
<feature type="disulfide bond" evidence="9">
    <location>
        <begin position="205"/>
        <end position="229"/>
    </location>
</feature>
<evidence type="ECO:0000259" key="13">
    <source>
        <dbReference type="PROSITE" id="PS50261"/>
    </source>
</evidence>
<keyword evidence="7 9" id="KW-1015">Disulfide bond</keyword>
<organism evidence="14 15">
    <name type="scientific">Schistosoma margrebowiei</name>
    <dbReference type="NCBI Taxonomy" id="48269"/>
    <lineage>
        <taxon>Eukaryota</taxon>
        <taxon>Metazoa</taxon>
        <taxon>Spiralia</taxon>
        <taxon>Lophotrochozoa</taxon>
        <taxon>Platyhelminthes</taxon>
        <taxon>Trematoda</taxon>
        <taxon>Digenea</taxon>
        <taxon>Strigeidida</taxon>
        <taxon>Schistosomatoidea</taxon>
        <taxon>Schistosomatidae</taxon>
        <taxon>Schistosoma</taxon>
    </lineage>
</organism>
<keyword evidence="3" id="KW-0217">Developmental protein</keyword>
<evidence type="ECO:0000256" key="8">
    <source>
        <dbReference type="ARBA" id="ARBA00023170"/>
    </source>
</evidence>
<feature type="transmembrane region" description="Helical" evidence="10">
    <location>
        <begin position="589"/>
        <end position="608"/>
    </location>
</feature>
<evidence type="ECO:0000256" key="9">
    <source>
        <dbReference type="PROSITE-ProRule" id="PRU00090"/>
    </source>
</evidence>
<dbReference type="Proteomes" id="UP000050790">
    <property type="component" value="Unassembled WGS sequence"/>
</dbReference>
<feature type="transmembrane region" description="Helical" evidence="10">
    <location>
        <begin position="396"/>
        <end position="418"/>
    </location>
</feature>
<feature type="transmembrane region" description="Helical" evidence="10">
    <location>
        <begin position="430"/>
        <end position="450"/>
    </location>
</feature>
<feature type="disulfide bond" evidence="9">
    <location>
        <begin position="137"/>
        <end position="183"/>
    </location>
</feature>
<evidence type="ECO:0000256" key="4">
    <source>
        <dbReference type="ARBA" id="ARBA00022692"/>
    </source>
</evidence>
<evidence type="ECO:0000313" key="14">
    <source>
        <dbReference type="Proteomes" id="UP000050790"/>
    </source>
</evidence>
<dbReference type="PROSITE" id="PS50038">
    <property type="entry name" value="FZ"/>
    <property type="match status" value="1"/>
</dbReference>
<dbReference type="PANTHER" id="PTHR11309">
    <property type="entry name" value="FRIZZLED"/>
    <property type="match status" value="1"/>
</dbReference>
<dbReference type="Pfam" id="PF01534">
    <property type="entry name" value="Frizzled"/>
    <property type="match status" value="2"/>
</dbReference>
<keyword evidence="4 10" id="KW-0812">Transmembrane</keyword>
<feature type="disulfide bond" evidence="9">
    <location>
        <begin position="129"/>
        <end position="190"/>
    </location>
</feature>
<dbReference type="PRINTS" id="PR00489">
    <property type="entry name" value="FRIZZLED"/>
</dbReference>
<dbReference type="Gene3D" id="1.20.1070.10">
    <property type="entry name" value="Rhodopsin 7-helix transmembrane proteins"/>
    <property type="match status" value="1"/>
</dbReference>
<evidence type="ECO:0000256" key="3">
    <source>
        <dbReference type="ARBA" id="ARBA00022473"/>
    </source>
</evidence>
<proteinExistence type="inferred from homology"/>
<evidence type="ECO:0000256" key="10">
    <source>
        <dbReference type="SAM" id="Phobius"/>
    </source>
</evidence>
<evidence type="ECO:0000256" key="11">
    <source>
        <dbReference type="SAM" id="SignalP"/>
    </source>
</evidence>
<evidence type="ECO:0000256" key="1">
    <source>
        <dbReference type="ARBA" id="ARBA00004141"/>
    </source>
</evidence>
<feature type="transmembrane region" description="Helical" evidence="10">
    <location>
        <begin position="531"/>
        <end position="552"/>
    </location>
</feature>
<keyword evidence="6 10" id="KW-0472">Membrane</keyword>
<dbReference type="Pfam" id="PF01392">
    <property type="entry name" value="Fz"/>
    <property type="match status" value="1"/>
</dbReference>
<evidence type="ECO:0000259" key="12">
    <source>
        <dbReference type="PROSITE" id="PS50038"/>
    </source>
</evidence>